<accession>A0A914VN84</accession>
<feature type="region of interest" description="Disordered" evidence="1">
    <location>
        <begin position="1"/>
        <end position="92"/>
    </location>
</feature>
<reference evidence="3" key="1">
    <citation type="submission" date="2022-11" db="UniProtKB">
        <authorList>
            <consortium name="WormBaseParasite"/>
        </authorList>
    </citation>
    <scope>IDENTIFICATION</scope>
</reference>
<protein>
    <submittedName>
        <fullName evidence="3">Uncharacterized protein</fullName>
    </submittedName>
</protein>
<evidence type="ECO:0000313" key="3">
    <source>
        <dbReference type="WBParaSite" id="PSAMB.scaffold21878size557.g38442.t1"/>
    </source>
</evidence>
<dbReference type="WBParaSite" id="PSAMB.scaffold21878size557.g38442.t1">
    <property type="protein sequence ID" value="PSAMB.scaffold21878size557.g38442.t1"/>
    <property type="gene ID" value="PSAMB.scaffold21878size557.g38442"/>
</dbReference>
<organism evidence="2 3">
    <name type="scientific">Plectus sambesii</name>
    <dbReference type="NCBI Taxonomy" id="2011161"/>
    <lineage>
        <taxon>Eukaryota</taxon>
        <taxon>Metazoa</taxon>
        <taxon>Ecdysozoa</taxon>
        <taxon>Nematoda</taxon>
        <taxon>Chromadorea</taxon>
        <taxon>Plectida</taxon>
        <taxon>Plectina</taxon>
        <taxon>Plectoidea</taxon>
        <taxon>Plectidae</taxon>
        <taxon>Plectus</taxon>
    </lineage>
</organism>
<dbReference type="AlphaFoldDB" id="A0A914VN84"/>
<dbReference type="Proteomes" id="UP000887566">
    <property type="component" value="Unplaced"/>
</dbReference>
<evidence type="ECO:0000256" key="1">
    <source>
        <dbReference type="SAM" id="MobiDB-lite"/>
    </source>
</evidence>
<proteinExistence type="predicted"/>
<feature type="compositionally biased region" description="Basic and acidic residues" evidence="1">
    <location>
        <begin position="78"/>
        <end position="92"/>
    </location>
</feature>
<sequence length="92" mass="10633">SDGVALFLSRDDDSTAEWGEGLRRREPHSSPSTTATAIDDGDDDHIRSRQFNGGQPERRRCRRRRVESRGKRPSYNMRSDDDDKTNLFDELH</sequence>
<name>A0A914VN84_9BILA</name>
<keyword evidence="2" id="KW-1185">Reference proteome</keyword>
<evidence type="ECO:0000313" key="2">
    <source>
        <dbReference type="Proteomes" id="UP000887566"/>
    </source>
</evidence>